<keyword evidence="4 5" id="KW-0804">Transcription</keyword>
<evidence type="ECO:0000259" key="6">
    <source>
        <dbReference type="Pfam" id="PF00156"/>
    </source>
</evidence>
<dbReference type="PANTHER" id="PTHR11608">
    <property type="entry name" value="BIFUNCTIONAL PROTEIN PYRR"/>
    <property type="match status" value="1"/>
</dbReference>
<gene>
    <name evidence="5 7" type="primary">pyrR</name>
    <name evidence="7" type="ORF">AKA01nite_02980</name>
</gene>
<dbReference type="EMBL" id="BJUY01000002">
    <property type="protein sequence ID" value="GEK90676.1"/>
    <property type="molecule type" value="Genomic_DNA"/>
</dbReference>
<evidence type="ECO:0000256" key="1">
    <source>
        <dbReference type="ARBA" id="ARBA00005565"/>
    </source>
</evidence>
<dbReference type="Pfam" id="PF00156">
    <property type="entry name" value="Pribosyltran"/>
    <property type="match status" value="1"/>
</dbReference>
<reference evidence="7 8" key="1">
    <citation type="submission" date="2019-07" db="EMBL/GenBank/DDBJ databases">
        <title>Whole genome shotgun sequence of Alkalibacterium kapii NBRC 103247.</title>
        <authorList>
            <person name="Hosoyama A."/>
            <person name="Uohara A."/>
            <person name="Ohji S."/>
            <person name="Ichikawa N."/>
        </authorList>
    </citation>
    <scope>NUCLEOTIDE SEQUENCE [LARGE SCALE GENOMIC DNA]</scope>
    <source>
        <strain evidence="7 8">NBRC 103247</strain>
    </source>
</reference>
<comment type="subunit">
    <text evidence="5">Homodimer and homohexamer; in equilibrium.</text>
</comment>
<dbReference type="NCBIfam" id="NF003548">
    <property type="entry name" value="PRK05205.1-4"/>
    <property type="match status" value="1"/>
</dbReference>
<feature type="domain" description="Phosphoribosyltransferase" evidence="6">
    <location>
        <begin position="6"/>
        <end position="159"/>
    </location>
</feature>
<dbReference type="SUPFAM" id="SSF53271">
    <property type="entry name" value="PRTase-like"/>
    <property type="match status" value="1"/>
</dbReference>
<evidence type="ECO:0000256" key="3">
    <source>
        <dbReference type="ARBA" id="ARBA00023015"/>
    </source>
</evidence>
<dbReference type="InterPro" id="IPR000836">
    <property type="entry name" value="PRTase_dom"/>
</dbReference>
<dbReference type="Gene3D" id="3.40.50.2020">
    <property type="match status" value="1"/>
</dbReference>
<evidence type="ECO:0000313" key="7">
    <source>
        <dbReference type="EMBL" id="GEK90676.1"/>
    </source>
</evidence>
<dbReference type="PANTHER" id="PTHR11608:SF0">
    <property type="entry name" value="BIFUNCTIONAL PROTEIN PYRR"/>
    <property type="match status" value="1"/>
</dbReference>
<dbReference type="InterPro" id="IPR050137">
    <property type="entry name" value="PyrR_bifunctional"/>
</dbReference>
<keyword evidence="5" id="KW-0328">Glycosyltransferase</keyword>
<comment type="similarity">
    <text evidence="1 5">Belongs to the purine/pyrimidine phosphoribosyltransferase family. PyrR subfamily.</text>
</comment>
<keyword evidence="5" id="KW-0694">RNA-binding</keyword>
<keyword evidence="2 5" id="KW-0806">Transcription termination</keyword>
<organism evidence="7 8">
    <name type="scientific">Alkalibacterium kapii</name>
    <dbReference type="NCBI Taxonomy" id="426704"/>
    <lineage>
        <taxon>Bacteria</taxon>
        <taxon>Bacillati</taxon>
        <taxon>Bacillota</taxon>
        <taxon>Bacilli</taxon>
        <taxon>Lactobacillales</taxon>
        <taxon>Carnobacteriaceae</taxon>
        <taxon>Alkalibacterium</taxon>
    </lineage>
</organism>
<dbReference type="FunFam" id="3.40.50.2020:FF:000020">
    <property type="entry name" value="Bifunctional protein PyrR"/>
    <property type="match status" value="1"/>
</dbReference>
<dbReference type="GO" id="GO:0004845">
    <property type="term" value="F:uracil phosphoribosyltransferase activity"/>
    <property type="evidence" value="ECO:0007669"/>
    <property type="project" value="UniProtKB-UniRule"/>
</dbReference>
<sequence>MSNVVSILDDKALGRALTRMSYEIIERNKGTEDLLLAGIKTRGVFIARRLAEKIQEIEGAHVPVGELDITLYRDDRHFNDDREEPEVKGQDFPVDVQGKVVILVDDVIFTGRTIRAAMDAVIDLGRPEKIMVASLTDRGHREIPIKADFVGKNIPTSKKERVKVSMTECDGRDAVEIIKAN</sequence>
<evidence type="ECO:0000256" key="5">
    <source>
        <dbReference type="HAMAP-Rule" id="MF_01219"/>
    </source>
</evidence>
<protein>
    <recommendedName>
        <fullName evidence="5">Bifunctional protein PyrR</fullName>
    </recommendedName>
    <domain>
        <recommendedName>
            <fullName evidence="5">Pyrimidine operon regulatory protein</fullName>
        </recommendedName>
    </domain>
    <domain>
        <recommendedName>
            <fullName evidence="5">Uracil phosphoribosyltransferase</fullName>
            <shortName evidence="5">UPRTase</shortName>
            <ecNumber evidence="5">2.4.2.9</ecNumber>
        </recommendedName>
    </domain>
</protein>
<dbReference type="NCBIfam" id="NF003549">
    <property type="entry name" value="PRK05205.1-5"/>
    <property type="match status" value="1"/>
</dbReference>
<dbReference type="Proteomes" id="UP000321662">
    <property type="component" value="Unassembled WGS sequence"/>
</dbReference>
<keyword evidence="8" id="KW-1185">Reference proteome</keyword>
<dbReference type="OrthoDB" id="9802227at2"/>
<feature type="short sequence motif" description="PRPP-binding" evidence="5">
    <location>
        <begin position="101"/>
        <end position="113"/>
    </location>
</feature>
<comment type="catalytic activity">
    <reaction evidence="5">
        <text>UMP + diphosphate = 5-phospho-alpha-D-ribose 1-diphosphate + uracil</text>
        <dbReference type="Rhea" id="RHEA:13017"/>
        <dbReference type="ChEBI" id="CHEBI:17568"/>
        <dbReference type="ChEBI" id="CHEBI:33019"/>
        <dbReference type="ChEBI" id="CHEBI:57865"/>
        <dbReference type="ChEBI" id="CHEBI:58017"/>
        <dbReference type="EC" id="2.4.2.9"/>
    </reaction>
</comment>
<evidence type="ECO:0000313" key="8">
    <source>
        <dbReference type="Proteomes" id="UP000321662"/>
    </source>
</evidence>
<dbReference type="HAMAP" id="MF_01219">
    <property type="entry name" value="PyrR"/>
    <property type="match status" value="1"/>
</dbReference>
<evidence type="ECO:0000256" key="2">
    <source>
        <dbReference type="ARBA" id="ARBA00022472"/>
    </source>
</evidence>
<accession>A0A511ARG3</accession>
<name>A0A511ARG3_9LACT</name>
<dbReference type="CDD" id="cd06223">
    <property type="entry name" value="PRTases_typeI"/>
    <property type="match status" value="1"/>
</dbReference>
<proteinExistence type="inferred from homology"/>
<comment type="caution">
    <text evidence="7">The sequence shown here is derived from an EMBL/GenBank/DDBJ whole genome shotgun (WGS) entry which is preliminary data.</text>
</comment>
<dbReference type="GO" id="GO:0006353">
    <property type="term" value="P:DNA-templated transcription termination"/>
    <property type="evidence" value="ECO:0007669"/>
    <property type="project" value="UniProtKB-UniRule"/>
</dbReference>
<dbReference type="AlphaFoldDB" id="A0A511ARG3"/>
<dbReference type="InterPro" id="IPR029057">
    <property type="entry name" value="PRTase-like"/>
</dbReference>
<keyword evidence="3 5" id="KW-0805">Transcription regulation</keyword>
<dbReference type="EC" id="2.4.2.9" evidence="5"/>
<dbReference type="GO" id="GO:0003723">
    <property type="term" value="F:RNA binding"/>
    <property type="evidence" value="ECO:0007669"/>
    <property type="project" value="UniProtKB-UniRule"/>
</dbReference>
<comment type="function">
    <text evidence="5">Also displays a weak uracil phosphoribosyltransferase activity which is not physiologically significant.</text>
</comment>
<evidence type="ECO:0000256" key="4">
    <source>
        <dbReference type="ARBA" id="ARBA00023163"/>
    </source>
</evidence>
<dbReference type="RefSeq" id="WP_146923089.1">
    <property type="nucleotide sequence ID" value="NZ_BJUY01000002.1"/>
</dbReference>
<dbReference type="InterPro" id="IPR023050">
    <property type="entry name" value="PyrR"/>
</dbReference>
<comment type="function">
    <text evidence="5">Regulates transcriptional attenuation of the pyrimidine nucleotide (pyr) operon by binding in a uridine-dependent manner to specific sites on pyr mRNA. This disrupts an antiterminator hairpin in the RNA and favors formation of a downstream transcription terminator, leading to a reduced expression of downstream genes.</text>
</comment>
<keyword evidence="5" id="KW-0808">Transferase</keyword>